<dbReference type="SUPFAM" id="SSF53335">
    <property type="entry name" value="S-adenosyl-L-methionine-dependent methyltransferases"/>
    <property type="match status" value="1"/>
</dbReference>
<dbReference type="Pfam" id="PF03602">
    <property type="entry name" value="Cons_hypoth95"/>
    <property type="match status" value="1"/>
</dbReference>
<dbReference type="InterPro" id="IPR029063">
    <property type="entry name" value="SAM-dependent_MTases_sf"/>
</dbReference>
<keyword evidence="2 3" id="KW-0808">Transferase</keyword>
<dbReference type="InterPro" id="IPR004398">
    <property type="entry name" value="RNA_MeTrfase_RsmD"/>
</dbReference>
<dbReference type="Gene3D" id="3.40.50.150">
    <property type="entry name" value="Vaccinia Virus protein VP39"/>
    <property type="match status" value="1"/>
</dbReference>
<comment type="similarity">
    <text evidence="3">Belongs to the methyltransferase superfamily. RsmD family.</text>
</comment>
<dbReference type="EC" id="2.1.1.171" evidence="3"/>
<accession>A0A2A5WDG6</accession>
<dbReference type="PANTHER" id="PTHR43542:SF1">
    <property type="entry name" value="METHYLTRANSFERASE"/>
    <property type="match status" value="1"/>
</dbReference>
<evidence type="ECO:0000256" key="2">
    <source>
        <dbReference type="ARBA" id="ARBA00022679"/>
    </source>
</evidence>
<dbReference type="NCBIfam" id="TIGR00095">
    <property type="entry name" value="16S rRNA (guanine(966)-N(2))-methyltransferase RsmD"/>
    <property type="match status" value="1"/>
</dbReference>
<gene>
    <name evidence="4" type="primary">rsmD</name>
    <name evidence="4" type="ORF">CNF02_04050</name>
</gene>
<comment type="function">
    <text evidence="3">Specifically methylates the guanine in position 966 of 16S rRNA in the assembled 30S particle.</text>
</comment>
<sequence>MLGLRAMKKSANSVRIISGHLRRRKFSFPANEAIRPTGDRVRETLFNWLQNEVLNSSCLDLFAGSGVLGLEALSRGASKVFFVERDRGIAKALEENLGLLNLPQGIVCHANALDWIATAKAMPPFNIVFLDPPFTEELLASSCAALEESKLLAKGCCVYMESSITISKIQIPKNWIRAKEKKAGNVYFYLFIRRD</sequence>
<evidence type="ECO:0000256" key="3">
    <source>
        <dbReference type="PIRNR" id="PIRNR004553"/>
    </source>
</evidence>
<evidence type="ECO:0000313" key="5">
    <source>
        <dbReference type="Proteomes" id="UP000219329"/>
    </source>
</evidence>
<proteinExistence type="inferred from homology"/>
<organism evidence="4 5">
    <name type="scientific">OM182 bacterium MED-G28</name>
    <dbReference type="NCBI Taxonomy" id="1986256"/>
    <lineage>
        <taxon>Bacteria</taxon>
        <taxon>Pseudomonadati</taxon>
        <taxon>Pseudomonadota</taxon>
        <taxon>Gammaproteobacteria</taxon>
        <taxon>OMG group</taxon>
        <taxon>OM182 clade</taxon>
    </lineage>
</organism>
<keyword evidence="3" id="KW-0949">S-adenosyl-L-methionine</keyword>
<dbReference type="PANTHER" id="PTHR43542">
    <property type="entry name" value="METHYLTRANSFERASE"/>
    <property type="match status" value="1"/>
</dbReference>
<dbReference type="Proteomes" id="UP000219329">
    <property type="component" value="Unassembled WGS sequence"/>
</dbReference>
<comment type="catalytic activity">
    <reaction evidence="3">
        <text>guanosine(966) in 16S rRNA + S-adenosyl-L-methionine = N(2)-methylguanosine(966) in 16S rRNA + S-adenosyl-L-homocysteine + H(+)</text>
        <dbReference type="Rhea" id="RHEA:23548"/>
        <dbReference type="Rhea" id="RHEA-COMP:10211"/>
        <dbReference type="Rhea" id="RHEA-COMP:10212"/>
        <dbReference type="ChEBI" id="CHEBI:15378"/>
        <dbReference type="ChEBI" id="CHEBI:57856"/>
        <dbReference type="ChEBI" id="CHEBI:59789"/>
        <dbReference type="ChEBI" id="CHEBI:74269"/>
        <dbReference type="ChEBI" id="CHEBI:74481"/>
        <dbReference type="EC" id="2.1.1.171"/>
    </reaction>
</comment>
<dbReference type="CDD" id="cd02440">
    <property type="entry name" value="AdoMet_MTases"/>
    <property type="match status" value="1"/>
</dbReference>
<reference evidence="4 5" key="1">
    <citation type="submission" date="2017-08" db="EMBL/GenBank/DDBJ databases">
        <title>Fine stratification of microbial communities through a metagenomic profile of the photic zone.</title>
        <authorList>
            <person name="Haro-Moreno J.M."/>
            <person name="Lopez-Perez M."/>
            <person name="De La Torre J."/>
            <person name="Picazo A."/>
            <person name="Camacho A."/>
            <person name="Rodriguez-Valera F."/>
        </authorList>
    </citation>
    <scope>NUCLEOTIDE SEQUENCE [LARGE SCALE GENOMIC DNA]</scope>
    <source>
        <strain evidence="4">MED-G28</strain>
    </source>
</reference>
<evidence type="ECO:0000256" key="1">
    <source>
        <dbReference type="ARBA" id="ARBA00022603"/>
    </source>
</evidence>
<keyword evidence="1 3" id="KW-0489">Methyltransferase</keyword>
<protein>
    <recommendedName>
        <fullName evidence="3">Ribosomal RNA small subunit methyltransferase D</fullName>
        <ecNumber evidence="3">2.1.1.171</ecNumber>
    </recommendedName>
</protein>
<dbReference type="PIRSF" id="PIRSF004553">
    <property type="entry name" value="CHP00095"/>
    <property type="match status" value="1"/>
</dbReference>
<keyword evidence="3" id="KW-0698">rRNA processing</keyword>
<dbReference type="EMBL" id="NTJZ01000003">
    <property type="protein sequence ID" value="PDH34540.1"/>
    <property type="molecule type" value="Genomic_DNA"/>
</dbReference>
<dbReference type="GO" id="GO:0052913">
    <property type="term" value="F:16S rRNA (guanine(966)-N(2))-methyltransferase activity"/>
    <property type="evidence" value="ECO:0007669"/>
    <property type="project" value="UniProtKB-EC"/>
</dbReference>
<dbReference type="AlphaFoldDB" id="A0A2A5WDG6"/>
<comment type="caution">
    <text evidence="4">The sequence shown here is derived from an EMBL/GenBank/DDBJ whole genome shotgun (WGS) entry which is preliminary data.</text>
</comment>
<evidence type="ECO:0000313" key="4">
    <source>
        <dbReference type="EMBL" id="PDH34540.1"/>
    </source>
</evidence>
<name>A0A2A5WDG6_9GAMM</name>